<sequence>MPRPPHALWLVVWMVFVSWDAVLGQESLAARIDRLLAAGQTGPASPLASDAEFIRRLSLDLRGTIPTAAEVRAFLDDQTPQKRETLIDRWLNDPQFSLHWADVLHVMLMERRPDKHVPYAEWIKYLQNSCQQGKPWNQLAREIFTADGTDPNLRPAAKFWLDRDAEPHILTRDIGRIFFGMDVQCAQCHDHPLIEHYIQADYYGLFAFVNRTVLFNDETQKKMLLGERAEGDADYKSVFTGDASRSRPRLPGGIELPEPHYPLGDEYVVAPKEKVRPVPKHSRRAMLVAATDGSNPAFNRNFANRIWAILFGRGLVHPVDLHHPHNPPTSPEVLDLITQELVAANFDHRVLIRQLLLTHAYQRAFDPPAADTLPTTAHVAEQIAARAHTVAMLKQAAETARTAQSDAYEAVKAALKALEAPDKAYREAHQAAVAARKPVTDAEAALDKTQAQLATQQAVVNALSEAASKAAEAVKLAPNDAELKQASGVFADKLQTSKTQLEALQKTAADQLAALEQAKAKWGEVVQAAEAAYQQYLAATPPWEEAKAKWFATREETARIDAQVQVASIQERGWQQVAGYTNKLAEVARLDEALPAARAAVAAAQQAVAQQETEVAGKTSAVVAAEQTLTTTAKALDMARTDHQARLGLAQTVADAVSKTEAALQQLPGDAELTAALDKLKASLAGLVEQAKVAETTAAAKQAEHQTASSQVEVARQQLGAATAELAARKKRADEATAAEAQLHEQLAAVRADADTAWLELTEAWSQQFLSRPVKPLTPEQLAWSTMEACGIVEQYRLSADAEIEKTVPKADVQTDAAKLAHRQFLVAQKVREMLAGIPATFASFYGNGPGQTQDQFFATADQALFVSNGSTIRSWLPGLGNRLNGMSDAAQAAEELYVSVLSRRPTDGERAQVQNYLAGRENDREAAWQELVWALLASAEFRFNH</sequence>
<accession>A0A7C4QTM1</accession>
<comment type="caution">
    <text evidence="4">The sequence shown here is derived from an EMBL/GenBank/DDBJ whole genome shotgun (WGS) entry which is preliminary data.</text>
</comment>
<name>A0A7C4QTM1_9PLAN</name>
<dbReference type="PANTHER" id="PTHR35889:SF3">
    <property type="entry name" value="F-BOX DOMAIN-CONTAINING PROTEIN"/>
    <property type="match status" value="1"/>
</dbReference>
<feature type="coiled-coil region" evidence="1">
    <location>
        <begin position="439"/>
        <end position="466"/>
    </location>
</feature>
<dbReference type="Pfam" id="PF07587">
    <property type="entry name" value="PSD1"/>
    <property type="match status" value="1"/>
</dbReference>
<dbReference type="PANTHER" id="PTHR35889">
    <property type="entry name" value="CYCLOINULO-OLIGOSACCHARIDE FRUCTANOTRANSFERASE-RELATED"/>
    <property type="match status" value="1"/>
</dbReference>
<evidence type="ECO:0000259" key="2">
    <source>
        <dbReference type="Pfam" id="PF07583"/>
    </source>
</evidence>
<protein>
    <submittedName>
        <fullName evidence="4">DUF1549 domain-containing protein</fullName>
    </submittedName>
</protein>
<evidence type="ECO:0000256" key="1">
    <source>
        <dbReference type="SAM" id="Coils"/>
    </source>
</evidence>
<dbReference type="InterPro" id="IPR022655">
    <property type="entry name" value="DUF1553"/>
</dbReference>
<keyword evidence="1" id="KW-0175">Coiled coil</keyword>
<proteinExistence type="predicted"/>
<dbReference type="Pfam" id="PF07583">
    <property type="entry name" value="PSCyt2"/>
    <property type="match status" value="1"/>
</dbReference>
<feature type="domain" description="DUF1553" evidence="3">
    <location>
        <begin position="283"/>
        <end position="516"/>
    </location>
</feature>
<dbReference type="AlphaFoldDB" id="A0A7C4QTM1"/>
<evidence type="ECO:0000313" key="4">
    <source>
        <dbReference type="EMBL" id="HGT41106.1"/>
    </source>
</evidence>
<dbReference type="InterPro" id="IPR011444">
    <property type="entry name" value="DUF1549"/>
</dbReference>
<organism evidence="4">
    <name type="scientific">Schlesneria paludicola</name>
    <dbReference type="NCBI Taxonomy" id="360056"/>
    <lineage>
        <taxon>Bacteria</taxon>
        <taxon>Pseudomonadati</taxon>
        <taxon>Planctomycetota</taxon>
        <taxon>Planctomycetia</taxon>
        <taxon>Planctomycetales</taxon>
        <taxon>Planctomycetaceae</taxon>
        <taxon>Schlesneria</taxon>
    </lineage>
</organism>
<evidence type="ECO:0000259" key="3">
    <source>
        <dbReference type="Pfam" id="PF07587"/>
    </source>
</evidence>
<reference evidence="4" key="1">
    <citation type="journal article" date="2020" name="mSystems">
        <title>Genome- and Community-Level Interaction Insights into Carbon Utilization and Element Cycling Functions of Hydrothermarchaeota in Hydrothermal Sediment.</title>
        <authorList>
            <person name="Zhou Z."/>
            <person name="Liu Y."/>
            <person name="Xu W."/>
            <person name="Pan J."/>
            <person name="Luo Z.H."/>
            <person name="Li M."/>
        </authorList>
    </citation>
    <scope>NUCLEOTIDE SEQUENCE [LARGE SCALE GENOMIC DNA]</scope>
    <source>
        <strain evidence="4">SpSt-508</strain>
    </source>
</reference>
<dbReference type="Gene3D" id="1.10.287.1490">
    <property type="match status" value="1"/>
</dbReference>
<gene>
    <name evidence="4" type="ORF">ENS64_17810</name>
</gene>
<dbReference type="EMBL" id="DSVQ01000019">
    <property type="protein sequence ID" value="HGT41106.1"/>
    <property type="molecule type" value="Genomic_DNA"/>
</dbReference>
<feature type="domain" description="DUF1549" evidence="2">
    <location>
        <begin position="43"/>
        <end position="212"/>
    </location>
</feature>